<evidence type="ECO:0000256" key="1">
    <source>
        <dbReference type="ARBA" id="ARBA00006611"/>
    </source>
</evidence>
<feature type="region of interest" description="Disordered" evidence="2">
    <location>
        <begin position="32"/>
        <end position="76"/>
    </location>
</feature>
<dbReference type="PANTHER" id="PTHR30486">
    <property type="entry name" value="TWITCHING MOTILITY PROTEIN PILT"/>
    <property type="match status" value="1"/>
</dbReference>
<dbReference type="Gene3D" id="3.30.450.380">
    <property type="match status" value="1"/>
</dbReference>
<evidence type="ECO:0000313" key="5">
    <source>
        <dbReference type="Proteomes" id="UP001595773"/>
    </source>
</evidence>
<protein>
    <submittedName>
        <fullName evidence="4">CpaF family protein</fullName>
    </submittedName>
</protein>
<dbReference type="RefSeq" id="WP_230068273.1">
    <property type="nucleotide sequence ID" value="NZ_BAABLL010000017.1"/>
</dbReference>
<gene>
    <name evidence="4" type="ORF">ACFOW9_16585</name>
</gene>
<dbReference type="InterPro" id="IPR027417">
    <property type="entry name" value="P-loop_NTPase"/>
</dbReference>
<accession>A0ABV8R4B9</accession>
<dbReference type="Gene3D" id="3.40.50.300">
    <property type="entry name" value="P-loop containing nucleotide triphosphate hydrolases"/>
    <property type="match status" value="1"/>
</dbReference>
<feature type="domain" description="Bacterial type II secretion system protein E" evidence="3">
    <location>
        <begin position="227"/>
        <end position="441"/>
    </location>
</feature>
<name>A0ABV8R4B9_9MICC</name>
<keyword evidence="5" id="KW-1185">Reference proteome</keyword>
<dbReference type="InterPro" id="IPR001482">
    <property type="entry name" value="T2SS/T4SS_dom"/>
</dbReference>
<organism evidence="4 5">
    <name type="scientific">Arthrobacter cryoconiti</name>
    <dbReference type="NCBI Taxonomy" id="748907"/>
    <lineage>
        <taxon>Bacteria</taxon>
        <taxon>Bacillati</taxon>
        <taxon>Actinomycetota</taxon>
        <taxon>Actinomycetes</taxon>
        <taxon>Micrococcales</taxon>
        <taxon>Micrococcaceae</taxon>
        <taxon>Arthrobacter</taxon>
    </lineage>
</organism>
<evidence type="ECO:0000313" key="4">
    <source>
        <dbReference type="EMBL" id="MFC4267225.1"/>
    </source>
</evidence>
<comment type="similarity">
    <text evidence="1">Belongs to the GSP E family.</text>
</comment>
<dbReference type="Proteomes" id="UP001595773">
    <property type="component" value="Unassembled WGS sequence"/>
</dbReference>
<dbReference type="SUPFAM" id="SSF52540">
    <property type="entry name" value="P-loop containing nucleoside triphosphate hydrolases"/>
    <property type="match status" value="1"/>
</dbReference>
<dbReference type="EMBL" id="JBHSCQ010000024">
    <property type="protein sequence ID" value="MFC4267225.1"/>
    <property type="molecule type" value="Genomic_DNA"/>
</dbReference>
<evidence type="ECO:0000259" key="3">
    <source>
        <dbReference type="Pfam" id="PF00437"/>
    </source>
</evidence>
<dbReference type="PANTHER" id="PTHR30486:SF6">
    <property type="entry name" value="TYPE IV PILUS RETRACTATION ATPASE PILT"/>
    <property type="match status" value="1"/>
</dbReference>
<comment type="caution">
    <text evidence="4">The sequence shown here is derived from an EMBL/GenBank/DDBJ whole genome shotgun (WGS) entry which is preliminary data.</text>
</comment>
<dbReference type="InterPro" id="IPR050921">
    <property type="entry name" value="T4SS_GSP_E_ATPase"/>
</dbReference>
<evidence type="ECO:0000256" key="2">
    <source>
        <dbReference type="SAM" id="MobiDB-lite"/>
    </source>
</evidence>
<dbReference type="Pfam" id="PF00437">
    <property type="entry name" value="T2SSE"/>
    <property type="match status" value="1"/>
</dbReference>
<sequence>MSITPDNVDLFKDLPLALPTTPPAQHPAAAALAAAGQRNGRRVASPAAPSEPVETPPQKTVPTLSPDGDAEIDPSDNWEVVERLANEISEIRGSRDETPENRDELGRAIIATVLADFSAARVRDGDPRLTQQQHNDLQQILFNQAYRMGAVQPLLDDPTIENIHINGCDEVIVRRADGTQEKVAPVASSDQALIEMVQTWCDELGEGAREFNAKMPQLSMTLASGDRLQAAHPPIAPRPTLTIRCHRIKEITLDELVERYGTLTQDAADFLAACVRAHMSVVVSGHPGAGKTTFTRALCANFDPWEPVVTIETERELHLGAPNHFNVKSLEARPGQGERDPKTGELIGSITVGGLIPSALRFDAQRIIVGEVRGPEEILAMLAAMTGAAGSMTTIHAKTAKDAISKMADLQQQSLGTSPAFAYRQIQDHIQIIVQLSRPSGKKRHITEIAEVVPSGDGESPGANPIFLSPKRGADAIFTGYEPHDDFLEELAQVGYHRDRLRGLGS</sequence>
<dbReference type="CDD" id="cd01130">
    <property type="entry name" value="VirB11-like_ATPase"/>
    <property type="match status" value="1"/>
</dbReference>
<reference evidence="5" key="1">
    <citation type="journal article" date="2019" name="Int. J. Syst. Evol. Microbiol.">
        <title>The Global Catalogue of Microorganisms (GCM) 10K type strain sequencing project: providing services to taxonomists for standard genome sequencing and annotation.</title>
        <authorList>
            <consortium name="The Broad Institute Genomics Platform"/>
            <consortium name="The Broad Institute Genome Sequencing Center for Infectious Disease"/>
            <person name="Wu L."/>
            <person name="Ma J."/>
        </authorList>
    </citation>
    <scope>NUCLEOTIDE SEQUENCE [LARGE SCALE GENOMIC DNA]</scope>
    <source>
        <strain evidence="5">CGMCC 1.10698</strain>
    </source>
</reference>
<proteinExistence type="inferred from homology"/>